<comment type="caution">
    <text evidence="4">The sequence shown here is derived from an EMBL/GenBank/DDBJ whole genome shotgun (WGS) entry which is preliminary data.</text>
</comment>
<evidence type="ECO:0000313" key="4">
    <source>
        <dbReference type="EMBL" id="CAJ0606944.1"/>
    </source>
</evidence>
<dbReference type="InterPro" id="IPR008042">
    <property type="entry name" value="Retrotrans_Pao"/>
</dbReference>
<keyword evidence="2" id="KW-0472">Membrane</keyword>
<dbReference type="Pfam" id="PF07245">
    <property type="entry name" value="Phlebovirus_G2"/>
    <property type="match status" value="1"/>
</dbReference>
<dbReference type="Gene3D" id="2.60.40.3770">
    <property type="match status" value="1"/>
</dbReference>
<dbReference type="Gene3D" id="3.30.420.10">
    <property type="entry name" value="Ribonuclease H-like superfamily/Ribonuclease H"/>
    <property type="match status" value="1"/>
</dbReference>
<dbReference type="Pfam" id="PF05380">
    <property type="entry name" value="Peptidase_A17"/>
    <property type="match status" value="1"/>
</dbReference>
<proteinExistence type="predicted"/>
<keyword evidence="1" id="KW-0175">Coiled coil</keyword>
<keyword evidence="2" id="KW-1133">Transmembrane helix</keyword>
<dbReference type="InterPro" id="IPR009878">
    <property type="entry name" value="Phlebovirus_G2_fusion"/>
</dbReference>
<dbReference type="InterPro" id="IPR036397">
    <property type="entry name" value="RNaseH_sf"/>
</dbReference>
<dbReference type="GO" id="GO:0003676">
    <property type="term" value="F:nucleic acid binding"/>
    <property type="evidence" value="ECO:0007669"/>
    <property type="project" value="InterPro"/>
</dbReference>
<sequence>MALIFHKKPIELSSKTLQSLLDKYASYSEEVKASGTEEEQYDEYLSAANLISGGIDNLKMSRNALQSLIDKLQKEYDEARAKGNKKELVNEVEEIEKDTGFTEKIAKANELIYILNARATEARNQMGKLARKLGINKEEPKKAKPTLLHEINSPQQATLESGVAEQMEVLTIAPEDASWLTEENTPSMRSREDDEDVICRTLKPKQLKVPQKLCEKWNLTLQEVNNASIKVPRLLLQSTFNSSKVSLWVFCDASKMAVATCAYLRCESSNKVSQLISGKSKLTPKKTQQTIPRLELLGILIALRMANNILQAITTQLCAINIASDSEIALFWIKSSRKLPTFVSNQKERISKLKAHLESRCVPVHFYHIATQHNPADVGTRGITAMAGSEHDWVRGPKWLENDPQSWLLKSIDSLRSDYSYEEIDDKKQVAAEIIVDAPLPSRVVIDLQRFSRYKTALRTFARVGKLLKRWTQRCNQARVYYATRCAEAGSCTYSKCSRLRPDEIVPELNASSHFPGYSMCDATCGGIVCGCLLPVPACTFLRIAHVPISDTVYEIVNCIEWKPVIQIEMDFMLYNKGKIKQFDLEPYLMHKHEEISLTVISIVKPHSPLMDKRFALSSRESIILPDYYQLPVECDSEETAAEHFANCTNRMICSCENFKAPQSCQCPPNSLQSLRKQVANVFPIHTSFTEINVEGNDVYAFSKEAEITLAIQSNLMIGGAQYVIDQPCKISAGKIKGCYSCNEGAKIELSCEAVEDSWVTVQCEHHVFSIECGPTNTSTQLSLDFDHAIISENCFVTCGEMKKTVLLDGLLNYHPGVMTNTVSQTDAKELAGGNPFYDIDMPDLSPLIDTLKAHWKLAIATFGVTAVLVGMTYLFGPSVVFLIAKVTISVAIAVVKIALHITRSVVTTLARVISILLCRSRE</sequence>
<accession>A0AA36HB33</accession>
<evidence type="ECO:0000256" key="1">
    <source>
        <dbReference type="SAM" id="Coils"/>
    </source>
</evidence>
<reference evidence="4" key="1">
    <citation type="submission" date="2023-07" db="EMBL/GenBank/DDBJ databases">
        <authorList>
            <consortium name="CYATHOMIX"/>
        </authorList>
    </citation>
    <scope>NUCLEOTIDE SEQUENCE</scope>
    <source>
        <strain evidence="4">N/A</strain>
    </source>
</reference>
<evidence type="ECO:0000259" key="3">
    <source>
        <dbReference type="Pfam" id="PF07245"/>
    </source>
</evidence>
<name>A0AA36HB33_CYLNA</name>
<organism evidence="4 5">
    <name type="scientific">Cylicocyclus nassatus</name>
    <name type="common">Nematode worm</name>
    <dbReference type="NCBI Taxonomy" id="53992"/>
    <lineage>
        <taxon>Eukaryota</taxon>
        <taxon>Metazoa</taxon>
        <taxon>Ecdysozoa</taxon>
        <taxon>Nematoda</taxon>
        <taxon>Chromadorea</taxon>
        <taxon>Rhabditida</taxon>
        <taxon>Rhabditina</taxon>
        <taxon>Rhabditomorpha</taxon>
        <taxon>Strongyloidea</taxon>
        <taxon>Strongylidae</taxon>
        <taxon>Cylicocyclus</taxon>
    </lineage>
</organism>
<feature type="transmembrane region" description="Helical" evidence="2">
    <location>
        <begin position="858"/>
        <end position="876"/>
    </location>
</feature>
<evidence type="ECO:0000256" key="2">
    <source>
        <dbReference type="SAM" id="Phobius"/>
    </source>
</evidence>
<feature type="coiled-coil region" evidence="1">
    <location>
        <begin position="55"/>
        <end position="98"/>
    </location>
</feature>
<keyword evidence="2" id="KW-0812">Transmembrane</keyword>
<dbReference type="EMBL" id="CATQJL010000316">
    <property type="protein sequence ID" value="CAJ0606944.1"/>
    <property type="molecule type" value="Genomic_DNA"/>
</dbReference>
<dbReference type="PANTHER" id="PTHR47331">
    <property type="entry name" value="PHD-TYPE DOMAIN-CONTAINING PROTEIN"/>
    <property type="match status" value="1"/>
</dbReference>
<keyword evidence="5" id="KW-1185">Reference proteome</keyword>
<gene>
    <name evidence="4" type="ORF">CYNAS_LOCUS18927</name>
</gene>
<dbReference type="AlphaFoldDB" id="A0AA36HB33"/>
<feature type="domain" description="Phlebovirus glycoprotein G2 fusion" evidence="3">
    <location>
        <begin position="477"/>
        <end position="708"/>
    </location>
</feature>
<evidence type="ECO:0000313" key="5">
    <source>
        <dbReference type="Proteomes" id="UP001176961"/>
    </source>
</evidence>
<protein>
    <recommendedName>
        <fullName evidence="3">Phlebovirus glycoprotein G2 fusion domain-containing protein</fullName>
    </recommendedName>
</protein>
<dbReference type="Proteomes" id="UP001176961">
    <property type="component" value="Unassembled WGS sequence"/>
</dbReference>